<reference evidence="1" key="1">
    <citation type="submission" date="2021-04" db="EMBL/GenBank/DDBJ databases">
        <authorList>
            <consortium name="Molecular Ecology Group"/>
        </authorList>
    </citation>
    <scope>NUCLEOTIDE SEQUENCE</scope>
</reference>
<organism evidence="1 2">
    <name type="scientific">Candidula unifasciata</name>
    <dbReference type="NCBI Taxonomy" id="100452"/>
    <lineage>
        <taxon>Eukaryota</taxon>
        <taxon>Metazoa</taxon>
        <taxon>Spiralia</taxon>
        <taxon>Lophotrochozoa</taxon>
        <taxon>Mollusca</taxon>
        <taxon>Gastropoda</taxon>
        <taxon>Heterobranchia</taxon>
        <taxon>Euthyneura</taxon>
        <taxon>Panpulmonata</taxon>
        <taxon>Eupulmonata</taxon>
        <taxon>Stylommatophora</taxon>
        <taxon>Helicina</taxon>
        <taxon>Helicoidea</taxon>
        <taxon>Geomitridae</taxon>
        <taxon>Candidula</taxon>
    </lineage>
</organism>
<dbReference type="OrthoDB" id="5953973at2759"/>
<dbReference type="EMBL" id="CAJHNH020001779">
    <property type="protein sequence ID" value="CAG5124466.1"/>
    <property type="molecule type" value="Genomic_DNA"/>
</dbReference>
<protein>
    <submittedName>
        <fullName evidence="1">Uncharacterized protein</fullName>
    </submittedName>
</protein>
<evidence type="ECO:0000313" key="1">
    <source>
        <dbReference type="EMBL" id="CAG5124466.1"/>
    </source>
</evidence>
<accession>A0A8S3ZBM1</accession>
<evidence type="ECO:0000313" key="2">
    <source>
        <dbReference type="Proteomes" id="UP000678393"/>
    </source>
</evidence>
<sequence>MESIIQKYFFSDNENVDEENILERRISPYVTLRPGDLASLLKSALPFSHKPARNHGSSYRKIDTIFEKCPLGLSTGDSDDEKNENNEIICRGADQGHVPVEYRVKGLKRHEMPVIGFFVDRRICPGFQYQVRKIDSKSSLWGGKARTLQSIGMGYGRRLTFNSDLLNSNEFYFWSDSEPNGFAFSIQAVEVGQKFIIQDSMDSEIGEVTIKKLCGPQEEVSMDAGENGVIKRVHVTIMCGVTYYQRHNHGLKDLVSSKNEEVMTGEAVLSKPRSVREAKLASIDRIYLSRVGHCKLIPDF</sequence>
<comment type="caution">
    <text evidence="1">The sequence shown here is derived from an EMBL/GenBank/DDBJ whole genome shotgun (WGS) entry which is preliminary data.</text>
</comment>
<keyword evidence="2" id="KW-1185">Reference proteome</keyword>
<dbReference type="AlphaFoldDB" id="A0A8S3ZBM1"/>
<proteinExistence type="predicted"/>
<dbReference type="Proteomes" id="UP000678393">
    <property type="component" value="Unassembled WGS sequence"/>
</dbReference>
<name>A0A8S3ZBM1_9EUPU</name>
<gene>
    <name evidence="1" type="ORF">CUNI_LOCUS10024</name>
</gene>